<name>A0A0G4GZ07_9ALVE</name>
<accession>A0A0G4GZ07</accession>
<sequence>MVELKVFLVYERWRDQVLEFVKPAFRLLTDKDELIRLLELGERRTEEIIYRYLVSPFFLAFLFLQLLFSILIIPLCAVVLAKGWEAYTHATALGWVVLARMSMTIEEGLQLCLEVATGHRQAQTSQITTLFSRRRPREKRLAARIIAYTAFLILVASPTLAAHSPPTALCAQTVKGILWSVPSPTFLYAHIQRVRCSGHSASPTFASEL</sequence>
<organism evidence="2">
    <name type="scientific">Chromera velia CCMP2878</name>
    <dbReference type="NCBI Taxonomy" id="1169474"/>
    <lineage>
        <taxon>Eukaryota</taxon>
        <taxon>Sar</taxon>
        <taxon>Alveolata</taxon>
        <taxon>Colpodellida</taxon>
        <taxon>Chromeraceae</taxon>
        <taxon>Chromera</taxon>
    </lineage>
</organism>
<feature type="transmembrane region" description="Helical" evidence="1">
    <location>
        <begin position="141"/>
        <end position="161"/>
    </location>
</feature>
<keyword evidence="1" id="KW-0472">Membrane</keyword>
<proteinExistence type="predicted"/>
<keyword evidence="1" id="KW-1133">Transmembrane helix</keyword>
<feature type="transmembrane region" description="Helical" evidence="1">
    <location>
        <begin position="52"/>
        <end position="80"/>
    </location>
</feature>
<dbReference type="AlphaFoldDB" id="A0A0G4GZ07"/>
<dbReference type="PhylomeDB" id="A0A0G4GZ07"/>
<reference evidence="2" key="1">
    <citation type="submission" date="2014-11" db="EMBL/GenBank/DDBJ databases">
        <authorList>
            <person name="Otto D Thomas"/>
            <person name="Naeem Raeece"/>
        </authorList>
    </citation>
    <scope>NUCLEOTIDE SEQUENCE</scope>
</reference>
<protein>
    <submittedName>
        <fullName evidence="2">Uncharacterized protein</fullName>
    </submittedName>
</protein>
<dbReference type="EMBL" id="CDMZ01001705">
    <property type="protein sequence ID" value="CEM36448.1"/>
    <property type="molecule type" value="Genomic_DNA"/>
</dbReference>
<keyword evidence="1" id="KW-0812">Transmembrane</keyword>
<evidence type="ECO:0000256" key="1">
    <source>
        <dbReference type="SAM" id="Phobius"/>
    </source>
</evidence>
<dbReference type="VEuPathDB" id="CryptoDB:Cvel_23988"/>
<gene>
    <name evidence="2" type="ORF">Cvel_23988</name>
</gene>
<evidence type="ECO:0000313" key="2">
    <source>
        <dbReference type="EMBL" id="CEM36448.1"/>
    </source>
</evidence>